<feature type="domain" description="PNPLA" evidence="5">
    <location>
        <begin position="8"/>
        <end position="166"/>
    </location>
</feature>
<feature type="active site" description="Nucleophile" evidence="4">
    <location>
        <position position="41"/>
    </location>
</feature>
<dbReference type="Gene3D" id="3.40.1090.10">
    <property type="entry name" value="Cytosolic phospholipase A2 catalytic domain"/>
    <property type="match status" value="1"/>
</dbReference>
<dbReference type="AlphaFoldDB" id="A0A831PJ36"/>
<feature type="active site" description="Proton acceptor" evidence="4">
    <location>
        <position position="153"/>
    </location>
</feature>
<feature type="short sequence motif" description="GXSXG" evidence="4">
    <location>
        <begin position="39"/>
        <end position="43"/>
    </location>
</feature>
<keyword evidence="3 4" id="KW-0443">Lipid metabolism</keyword>
<dbReference type="GO" id="GO:0016787">
    <property type="term" value="F:hydrolase activity"/>
    <property type="evidence" value="ECO:0007669"/>
    <property type="project" value="UniProtKB-UniRule"/>
</dbReference>
<evidence type="ECO:0000313" key="6">
    <source>
        <dbReference type="EMBL" id="HDR51319.1"/>
    </source>
</evidence>
<keyword evidence="2 4" id="KW-0442">Lipid degradation</keyword>
<dbReference type="InterPro" id="IPR002641">
    <property type="entry name" value="PNPLA_dom"/>
</dbReference>
<dbReference type="PROSITE" id="PS51635">
    <property type="entry name" value="PNPLA"/>
    <property type="match status" value="1"/>
</dbReference>
<dbReference type="GO" id="GO:0016042">
    <property type="term" value="P:lipid catabolic process"/>
    <property type="evidence" value="ECO:0007669"/>
    <property type="project" value="UniProtKB-UniRule"/>
</dbReference>
<proteinExistence type="predicted"/>
<keyword evidence="1 4" id="KW-0378">Hydrolase</keyword>
<reference evidence="6" key="1">
    <citation type="journal article" date="2020" name="mSystems">
        <title>Genome- and Community-Level Interaction Insights into Carbon Utilization and Element Cycling Functions of Hydrothermarchaeota in Hydrothermal Sediment.</title>
        <authorList>
            <person name="Zhou Z."/>
            <person name="Liu Y."/>
            <person name="Xu W."/>
            <person name="Pan J."/>
            <person name="Luo Z.H."/>
            <person name="Li M."/>
        </authorList>
    </citation>
    <scope>NUCLEOTIDE SEQUENCE [LARGE SCALE GENOMIC DNA]</scope>
    <source>
        <strain evidence="6">SpSt-1217</strain>
    </source>
</reference>
<feature type="short sequence motif" description="GXGXXG" evidence="4">
    <location>
        <begin position="12"/>
        <end position="17"/>
    </location>
</feature>
<dbReference type="PANTHER" id="PTHR14226">
    <property type="entry name" value="NEUROPATHY TARGET ESTERASE/SWISS CHEESE D.MELANOGASTER"/>
    <property type="match status" value="1"/>
</dbReference>
<evidence type="ECO:0000256" key="1">
    <source>
        <dbReference type="ARBA" id="ARBA00022801"/>
    </source>
</evidence>
<accession>A0A831PJ36</accession>
<dbReference type="CDD" id="cd07205">
    <property type="entry name" value="Pat_PNPLA6_PNPLA7_NTE1_like"/>
    <property type="match status" value="1"/>
</dbReference>
<organism evidence="6">
    <name type="scientific">Mariniphaga anaerophila</name>
    <dbReference type="NCBI Taxonomy" id="1484053"/>
    <lineage>
        <taxon>Bacteria</taxon>
        <taxon>Pseudomonadati</taxon>
        <taxon>Bacteroidota</taxon>
        <taxon>Bacteroidia</taxon>
        <taxon>Marinilabiliales</taxon>
        <taxon>Prolixibacteraceae</taxon>
        <taxon>Mariniphaga</taxon>
    </lineage>
</organism>
<protein>
    <submittedName>
        <fullName evidence="6">Patatin</fullName>
    </submittedName>
</protein>
<evidence type="ECO:0000259" key="5">
    <source>
        <dbReference type="PROSITE" id="PS51635"/>
    </source>
</evidence>
<dbReference type="InterPro" id="IPR050301">
    <property type="entry name" value="NTE"/>
</dbReference>
<dbReference type="PANTHER" id="PTHR14226:SF78">
    <property type="entry name" value="SLR0060 PROTEIN"/>
    <property type="match status" value="1"/>
</dbReference>
<evidence type="ECO:0000256" key="2">
    <source>
        <dbReference type="ARBA" id="ARBA00022963"/>
    </source>
</evidence>
<dbReference type="EMBL" id="DSDK01000375">
    <property type="protein sequence ID" value="HDR51319.1"/>
    <property type="molecule type" value="Genomic_DNA"/>
</dbReference>
<feature type="short sequence motif" description="DGA/G" evidence="4">
    <location>
        <begin position="153"/>
        <end position="155"/>
    </location>
</feature>
<evidence type="ECO:0000256" key="3">
    <source>
        <dbReference type="ARBA" id="ARBA00023098"/>
    </source>
</evidence>
<sequence>MNKYKTGLVLSGGGTRGFAHLGVIAALYEKGIRPDVISGTSVGAIVGAFIASGKTPEEILKIFNKGWFFKYTNLHIPLDGMLKLNGLQEVIQKEISYKNIEDLPIPFFISVSNLNTGKVEYKNSGPLDKTILASSSIPVLFSPVELNGQKYVDGGLVDNIPVEPIKNDCDNIIAVNISPLNLRENFKNLVQIATRTFYMSVNANMSEVKKYSSVYIEPDGIDTYDILSLSHAQELYELGYNSLKKQELMR</sequence>
<dbReference type="SUPFAM" id="SSF52151">
    <property type="entry name" value="FabD/lysophospholipase-like"/>
    <property type="match status" value="1"/>
</dbReference>
<dbReference type="InterPro" id="IPR016035">
    <property type="entry name" value="Acyl_Trfase/lysoPLipase"/>
</dbReference>
<gene>
    <name evidence="6" type="ORF">ENN90_06825</name>
</gene>
<comment type="caution">
    <text evidence="6">The sequence shown here is derived from an EMBL/GenBank/DDBJ whole genome shotgun (WGS) entry which is preliminary data.</text>
</comment>
<name>A0A831PJ36_9BACT</name>
<evidence type="ECO:0000256" key="4">
    <source>
        <dbReference type="PROSITE-ProRule" id="PRU01161"/>
    </source>
</evidence>
<dbReference type="Pfam" id="PF01734">
    <property type="entry name" value="Patatin"/>
    <property type="match status" value="1"/>
</dbReference>
<dbReference type="Proteomes" id="UP000886047">
    <property type="component" value="Unassembled WGS sequence"/>
</dbReference>